<name>A0A2T3AUD6_AMORE</name>
<protein>
    <submittedName>
        <fullName evidence="2">Uncharacterized protein</fullName>
    </submittedName>
</protein>
<dbReference type="OrthoDB" id="5153521at2759"/>
<dbReference type="InParanoid" id="A0A2T3AUD6"/>
<keyword evidence="3" id="KW-1185">Reference proteome</keyword>
<feature type="compositionally biased region" description="Acidic residues" evidence="1">
    <location>
        <begin position="236"/>
        <end position="246"/>
    </location>
</feature>
<evidence type="ECO:0000313" key="2">
    <source>
        <dbReference type="EMBL" id="PSS12243.1"/>
    </source>
</evidence>
<evidence type="ECO:0000313" key="3">
    <source>
        <dbReference type="Proteomes" id="UP000241818"/>
    </source>
</evidence>
<organism evidence="2 3">
    <name type="scientific">Amorphotheca resinae ATCC 22711</name>
    <dbReference type="NCBI Taxonomy" id="857342"/>
    <lineage>
        <taxon>Eukaryota</taxon>
        <taxon>Fungi</taxon>
        <taxon>Dikarya</taxon>
        <taxon>Ascomycota</taxon>
        <taxon>Pezizomycotina</taxon>
        <taxon>Leotiomycetes</taxon>
        <taxon>Helotiales</taxon>
        <taxon>Amorphothecaceae</taxon>
        <taxon>Amorphotheca</taxon>
    </lineage>
</organism>
<feature type="compositionally biased region" description="Basic and acidic residues" evidence="1">
    <location>
        <begin position="16"/>
        <end position="33"/>
    </location>
</feature>
<dbReference type="RefSeq" id="XP_024718241.1">
    <property type="nucleotide sequence ID" value="XM_024864501.1"/>
</dbReference>
<feature type="compositionally biased region" description="Polar residues" evidence="1">
    <location>
        <begin position="137"/>
        <end position="148"/>
    </location>
</feature>
<gene>
    <name evidence="2" type="ORF">M430DRAFT_21345</name>
</gene>
<feature type="region of interest" description="Disordered" evidence="1">
    <location>
        <begin position="117"/>
        <end position="148"/>
    </location>
</feature>
<accession>A0A2T3AUD6</accession>
<feature type="region of interest" description="Disordered" evidence="1">
    <location>
        <begin position="216"/>
        <end position="246"/>
    </location>
</feature>
<dbReference type="EMBL" id="KZ679015">
    <property type="protein sequence ID" value="PSS12243.1"/>
    <property type="molecule type" value="Genomic_DNA"/>
</dbReference>
<reference evidence="2 3" key="1">
    <citation type="journal article" date="2018" name="New Phytol.">
        <title>Comparative genomics and transcriptomics depict ericoid mycorrhizal fungi as versatile saprotrophs and plant mutualists.</title>
        <authorList>
            <person name="Martino E."/>
            <person name="Morin E."/>
            <person name="Grelet G.A."/>
            <person name="Kuo A."/>
            <person name="Kohler A."/>
            <person name="Daghino S."/>
            <person name="Barry K.W."/>
            <person name="Cichocki N."/>
            <person name="Clum A."/>
            <person name="Dockter R.B."/>
            <person name="Hainaut M."/>
            <person name="Kuo R.C."/>
            <person name="LaButti K."/>
            <person name="Lindahl B.D."/>
            <person name="Lindquist E.A."/>
            <person name="Lipzen A."/>
            <person name="Khouja H.R."/>
            <person name="Magnuson J."/>
            <person name="Murat C."/>
            <person name="Ohm R.A."/>
            <person name="Singer S.W."/>
            <person name="Spatafora J.W."/>
            <person name="Wang M."/>
            <person name="Veneault-Fourrey C."/>
            <person name="Henrissat B."/>
            <person name="Grigoriev I.V."/>
            <person name="Martin F.M."/>
            <person name="Perotto S."/>
        </authorList>
    </citation>
    <scope>NUCLEOTIDE SEQUENCE [LARGE SCALE GENOMIC DNA]</scope>
    <source>
        <strain evidence="2 3">ATCC 22711</strain>
    </source>
</reference>
<dbReference type="Proteomes" id="UP000241818">
    <property type="component" value="Unassembled WGS sequence"/>
</dbReference>
<feature type="compositionally biased region" description="Low complexity" evidence="1">
    <location>
        <begin position="121"/>
        <end position="135"/>
    </location>
</feature>
<dbReference type="GeneID" id="36572582"/>
<feature type="compositionally biased region" description="Low complexity" evidence="1">
    <location>
        <begin position="1"/>
        <end position="14"/>
    </location>
</feature>
<proteinExistence type="predicted"/>
<feature type="region of interest" description="Disordered" evidence="1">
    <location>
        <begin position="1"/>
        <end position="105"/>
    </location>
</feature>
<sequence>MSSASVTSPTSPVPQRDIRSASRPFKRDKDHGSKWSMGMRPSAGVRISYNNLTVEDSDGLVGGSSSQREKVRPHKQWSQMTSDYKSHANKTPKPTAHASWTAGNASGRVVRKVDAQLEAQSNSRSDLSRSLLDLLPQHNQKSSSSIQTAIRASGDEGILYSFDSKGKSPGQKGREVDLGGLVEMAEQKFLNEQTERMIKEDYEVLDADGESVVLASGKGKRKGSPKNNAVKTEVKVEDDDDGFELI</sequence>
<evidence type="ECO:0000256" key="1">
    <source>
        <dbReference type="SAM" id="MobiDB-lite"/>
    </source>
</evidence>
<dbReference type="AlphaFoldDB" id="A0A2T3AUD6"/>